<protein>
    <submittedName>
        <fullName evidence="1">Uncharacterized protein</fullName>
    </submittedName>
</protein>
<evidence type="ECO:0000313" key="2">
    <source>
        <dbReference type="Proteomes" id="UP001396334"/>
    </source>
</evidence>
<dbReference type="EMBL" id="JBBPBN010000030">
    <property type="protein sequence ID" value="KAK9005263.1"/>
    <property type="molecule type" value="Genomic_DNA"/>
</dbReference>
<evidence type="ECO:0000313" key="1">
    <source>
        <dbReference type="EMBL" id="KAK9005263.1"/>
    </source>
</evidence>
<reference evidence="1 2" key="1">
    <citation type="journal article" date="2024" name="G3 (Bethesda)">
        <title>Genome assembly of Hibiscus sabdariffa L. provides insights into metabolisms of medicinal natural products.</title>
        <authorList>
            <person name="Kim T."/>
        </authorList>
    </citation>
    <scope>NUCLEOTIDE SEQUENCE [LARGE SCALE GENOMIC DNA]</scope>
    <source>
        <strain evidence="1">TK-2024</strain>
        <tissue evidence="1">Old leaves</tissue>
    </source>
</reference>
<proteinExistence type="predicted"/>
<keyword evidence="2" id="KW-1185">Reference proteome</keyword>
<sequence length="83" mass="8797">MNKAGGNVVGREASDLFGGRRGVVGRLGWPDSSPAIVTQGEANEVADGLAAMSRCALVGLRVFNHGSTGRGYKKERDTYIHNH</sequence>
<dbReference type="Proteomes" id="UP001396334">
    <property type="component" value="Unassembled WGS sequence"/>
</dbReference>
<accession>A0ABR2QX37</accession>
<name>A0ABR2QX37_9ROSI</name>
<gene>
    <name evidence="1" type="ORF">V6N11_042706</name>
</gene>
<comment type="caution">
    <text evidence="1">The sequence shown here is derived from an EMBL/GenBank/DDBJ whole genome shotgun (WGS) entry which is preliminary data.</text>
</comment>
<organism evidence="1 2">
    <name type="scientific">Hibiscus sabdariffa</name>
    <name type="common">roselle</name>
    <dbReference type="NCBI Taxonomy" id="183260"/>
    <lineage>
        <taxon>Eukaryota</taxon>
        <taxon>Viridiplantae</taxon>
        <taxon>Streptophyta</taxon>
        <taxon>Embryophyta</taxon>
        <taxon>Tracheophyta</taxon>
        <taxon>Spermatophyta</taxon>
        <taxon>Magnoliopsida</taxon>
        <taxon>eudicotyledons</taxon>
        <taxon>Gunneridae</taxon>
        <taxon>Pentapetalae</taxon>
        <taxon>rosids</taxon>
        <taxon>malvids</taxon>
        <taxon>Malvales</taxon>
        <taxon>Malvaceae</taxon>
        <taxon>Malvoideae</taxon>
        <taxon>Hibiscus</taxon>
    </lineage>
</organism>